<dbReference type="Gene3D" id="3.30.560.10">
    <property type="entry name" value="Glucose Oxidase, domain 3"/>
    <property type="match status" value="1"/>
</dbReference>
<evidence type="ECO:0000313" key="9">
    <source>
        <dbReference type="EMBL" id="SPQ25617.1"/>
    </source>
</evidence>
<dbReference type="SUPFAM" id="SSF51905">
    <property type="entry name" value="FAD/NAD(P)-binding domain"/>
    <property type="match status" value="1"/>
</dbReference>
<reference evidence="9 10" key="1">
    <citation type="submission" date="2018-04" db="EMBL/GenBank/DDBJ databases">
        <authorList>
            <person name="Huttner S."/>
            <person name="Dainat J."/>
        </authorList>
    </citation>
    <scope>NUCLEOTIDE SEQUENCE [LARGE SCALE GENOMIC DNA]</scope>
</reference>
<evidence type="ECO:0000256" key="5">
    <source>
        <dbReference type="RuleBase" id="RU003968"/>
    </source>
</evidence>
<dbReference type="GO" id="GO:0016614">
    <property type="term" value="F:oxidoreductase activity, acting on CH-OH group of donors"/>
    <property type="evidence" value="ECO:0007669"/>
    <property type="project" value="InterPro"/>
</dbReference>
<feature type="signal peptide" evidence="6">
    <location>
        <begin position="1"/>
        <end position="19"/>
    </location>
</feature>
<dbReference type="PANTHER" id="PTHR11552:SF138">
    <property type="entry name" value="DEHYDROGENASE PKFF-RELATED"/>
    <property type="match status" value="1"/>
</dbReference>
<evidence type="ECO:0000256" key="3">
    <source>
        <dbReference type="PIRSR" id="PIRSR000137-1"/>
    </source>
</evidence>
<evidence type="ECO:0000256" key="4">
    <source>
        <dbReference type="PIRSR" id="PIRSR000137-2"/>
    </source>
</evidence>
<evidence type="ECO:0000256" key="6">
    <source>
        <dbReference type="SAM" id="SignalP"/>
    </source>
</evidence>
<dbReference type="Gene3D" id="3.50.50.60">
    <property type="entry name" value="FAD/NAD(P)-binding domain"/>
    <property type="match status" value="1"/>
</dbReference>
<feature type="domain" description="Glucose-methanol-choline oxidoreductase N-terminal" evidence="8">
    <location>
        <begin position="316"/>
        <end position="330"/>
    </location>
</feature>
<dbReference type="GO" id="GO:0044550">
    <property type="term" value="P:secondary metabolite biosynthetic process"/>
    <property type="evidence" value="ECO:0007669"/>
    <property type="project" value="TreeGrafter"/>
</dbReference>
<dbReference type="AlphaFoldDB" id="A0A446BT00"/>
<comment type="cofactor">
    <cofactor evidence="4">
        <name>FAD</name>
        <dbReference type="ChEBI" id="CHEBI:57692"/>
    </cofactor>
</comment>
<accession>A0A446BT00</accession>
<dbReference type="InterPro" id="IPR036188">
    <property type="entry name" value="FAD/NAD-bd_sf"/>
</dbReference>
<evidence type="ECO:0000256" key="2">
    <source>
        <dbReference type="ARBA" id="ARBA00023180"/>
    </source>
</evidence>
<organism evidence="9 10">
    <name type="scientific">Thermothielavioides terrestris</name>
    <dbReference type="NCBI Taxonomy" id="2587410"/>
    <lineage>
        <taxon>Eukaryota</taxon>
        <taxon>Fungi</taxon>
        <taxon>Dikarya</taxon>
        <taxon>Ascomycota</taxon>
        <taxon>Pezizomycotina</taxon>
        <taxon>Sordariomycetes</taxon>
        <taxon>Sordariomycetidae</taxon>
        <taxon>Sordariales</taxon>
        <taxon>Chaetomiaceae</taxon>
        <taxon>Thermothielavioides</taxon>
    </lineage>
</organism>
<dbReference type="PROSITE" id="PS00624">
    <property type="entry name" value="GMC_OXRED_2"/>
    <property type="match status" value="1"/>
</dbReference>
<gene>
    <name evidence="9" type="ORF">TT172_LOCUS8036</name>
</gene>
<dbReference type="InterPro" id="IPR012132">
    <property type="entry name" value="GMC_OxRdtase"/>
</dbReference>
<feature type="binding site" evidence="4">
    <location>
        <begin position="588"/>
        <end position="589"/>
    </location>
    <ligand>
        <name>FAD</name>
        <dbReference type="ChEBI" id="CHEBI:57692"/>
    </ligand>
</feature>
<dbReference type="Pfam" id="PF05199">
    <property type="entry name" value="GMC_oxred_C"/>
    <property type="match status" value="1"/>
</dbReference>
<dbReference type="PANTHER" id="PTHR11552">
    <property type="entry name" value="GLUCOSE-METHANOL-CHOLINE GMC OXIDOREDUCTASE"/>
    <property type="match status" value="1"/>
</dbReference>
<evidence type="ECO:0000256" key="1">
    <source>
        <dbReference type="ARBA" id="ARBA00010790"/>
    </source>
</evidence>
<dbReference type="InterPro" id="IPR007867">
    <property type="entry name" value="GMC_OxRtase_C"/>
</dbReference>
<feature type="domain" description="Glucose-methanol-choline oxidoreductase N-terminal" evidence="7">
    <location>
        <begin position="120"/>
        <end position="143"/>
    </location>
</feature>
<comment type="similarity">
    <text evidence="1 5">Belongs to the GMC oxidoreductase family.</text>
</comment>
<dbReference type="Pfam" id="PF00732">
    <property type="entry name" value="GMC_oxred_N"/>
    <property type="match status" value="1"/>
</dbReference>
<dbReference type="PIRSF" id="PIRSF000137">
    <property type="entry name" value="Alcohol_oxidase"/>
    <property type="match status" value="1"/>
</dbReference>
<feature type="active site" description="Proton donor" evidence="3">
    <location>
        <position position="543"/>
    </location>
</feature>
<proteinExistence type="inferred from homology"/>
<keyword evidence="6" id="KW-0732">Signal</keyword>
<dbReference type="GO" id="GO:0050660">
    <property type="term" value="F:flavin adenine dinucleotide binding"/>
    <property type="evidence" value="ECO:0007669"/>
    <property type="project" value="InterPro"/>
</dbReference>
<protein>
    <submittedName>
        <fullName evidence="9">341e151e-c8f5-48a2-a6b5-f6e4095bcee6</fullName>
    </submittedName>
</protein>
<dbReference type="EMBL" id="OUUZ01000015">
    <property type="protein sequence ID" value="SPQ25617.1"/>
    <property type="molecule type" value="Genomic_DNA"/>
</dbReference>
<name>A0A446BT00_9PEZI</name>
<keyword evidence="4 5" id="KW-0274">FAD</keyword>
<dbReference type="InterPro" id="IPR000172">
    <property type="entry name" value="GMC_OxRdtase_N"/>
</dbReference>
<evidence type="ECO:0000259" key="7">
    <source>
        <dbReference type="PROSITE" id="PS00623"/>
    </source>
</evidence>
<evidence type="ECO:0000259" key="8">
    <source>
        <dbReference type="PROSITE" id="PS00624"/>
    </source>
</evidence>
<feature type="active site" description="Proton acceptor" evidence="3">
    <location>
        <position position="587"/>
    </location>
</feature>
<dbReference type="PROSITE" id="PS00623">
    <property type="entry name" value="GMC_OXRED_1"/>
    <property type="match status" value="1"/>
</dbReference>
<keyword evidence="5" id="KW-0285">Flavoprotein</keyword>
<feature type="chain" id="PRO_5019386546" evidence="6">
    <location>
        <begin position="20"/>
        <end position="607"/>
    </location>
</feature>
<dbReference type="SUPFAM" id="SSF54373">
    <property type="entry name" value="FAD-linked reductases, C-terminal domain"/>
    <property type="match status" value="1"/>
</dbReference>
<keyword evidence="2" id="KW-0325">Glycoprotein</keyword>
<evidence type="ECO:0000313" key="10">
    <source>
        <dbReference type="Proteomes" id="UP000289323"/>
    </source>
</evidence>
<sequence>MLFSAGVAALLALAVPVRSSGSSAFPAPGDASYEYVVVGGGTAGLAIAVRLAASGKSVAVVEAGGWATEMGNITTVPGYAFSDPVLAPVEDFPPVPLLDWELLSQPQTGANNRSIHYAAGKTLGGSSSINTMAYHRPTKQTHQRWADVAGHESYTWDNMLQFFEKSTTLTPPDWQKRATPNATFTFDPTVFCLSGKSSSCGPLQVSYSNWVDPTNTWFAVALNAVGLGSNSTGFNSGYLSGGAYTTETVDPSTATRSSSQTSYLDWGLRNTQIKVYNGTLASKVLFTSGKATGVSVSTNGTAYTLTATREVILSAGTFHSPQLLMLSGIGPRALLSSLGIPVISDLPGVGQNLQDPIFFSVQNGVTTPSLASELANPNQAAAILAEYVSNKTGPYSSPGGYIAFEKLPAASRANFSARTSALLAALPSDAPEIEYLAGSFAGTGDGVTTIGDLSAAILHPFSRGSVTIRSANISDPPVIDMGWLTDAADAEVAVAAFKRVRQAWSSPLLDDWKVGPEVKPGVSVQTDAQILDYVRENAIPIWHACATNAMGTNASAGAVVDWRAKVFGVDGLRVVDASALPFALPGHPQATIYAFAEKIAASILAGN</sequence>
<feature type="binding site" evidence="4">
    <location>
        <begin position="542"/>
        <end position="543"/>
    </location>
    <ligand>
        <name>FAD</name>
        <dbReference type="ChEBI" id="CHEBI:57692"/>
    </ligand>
</feature>
<dbReference type="Proteomes" id="UP000289323">
    <property type="component" value="Unassembled WGS sequence"/>
</dbReference>